<dbReference type="AlphaFoldDB" id="A0A2U2N9B9"/>
<feature type="compositionally biased region" description="Acidic residues" evidence="1">
    <location>
        <begin position="297"/>
        <end position="307"/>
    </location>
</feature>
<dbReference type="Proteomes" id="UP000245876">
    <property type="component" value="Unassembled WGS sequence"/>
</dbReference>
<dbReference type="Pfam" id="PF10991">
    <property type="entry name" value="Enc34_ssDNA-bd"/>
    <property type="match status" value="1"/>
</dbReference>
<gene>
    <name evidence="2" type="ORF">DF196_07045</name>
</gene>
<proteinExistence type="predicted"/>
<protein>
    <recommendedName>
        <fullName evidence="4">DUF2815 domain-containing protein</fullName>
    </recommendedName>
</protein>
<reference evidence="2 3" key="1">
    <citation type="journal article" date="2018" name="Int. J. Syst. Evol. Microbiol.">
        <title>Bifidobacterium callitrichidarum sp. nov. from the faeces of the emperor tamarin (Saguinus imperator).</title>
        <authorList>
            <person name="Modesto M."/>
            <person name="Michelini S."/>
            <person name="Sansosti M.C."/>
            <person name="De Filippo C."/>
            <person name="Cavalieri D."/>
            <person name="Qvirist L."/>
            <person name="Andlid T."/>
            <person name="Spiezio C."/>
            <person name="Sandri C."/>
            <person name="Pascarelli S."/>
            <person name="Sgorbati B."/>
            <person name="Mattarelli P."/>
        </authorList>
    </citation>
    <scope>NUCLEOTIDE SEQUENCE [LARGE SCALE GENOMIC DNA]</scope>
    <source>
        <strain evidence="2 3">TRI 5</strain>
    </source>
</reference>
<feature type="compositionally biased region" description="Acidic residues" evidence="1">
    <location>
        <begin position="251"/>
        <end position="265"/>
    </location>
</feature>
<dbReference type="EMBL" id="QFFM01000012">
    <property type="protein sequence ID" value="PWG65683.1"/>
    <property type="molecule type" value="Genomic_DNA"/>
</dbReference>
<feature type="compositionally biased region" description="Acidic residues" evidence="1">
    <location>
        <begin position="340"/>
        <end position="351"/>
    </location>
</feature>
<comment type="caution">
    <text evidence="2">The sequence shown here is derived from an EMBL/GenBank/DDBJ whole genome shotgun (WGS) entry which is preliminary data.</text>
</comment>
<accession>A0A2U2N9B9</accession>
<evidence type="ECO:0000256" key="1">
    <source>
        <dbReference type="SAM" id="MobiDB-lite"/>
    </source>
</evidence>
<dbReference type="InterPro" id="IPR012340">
    <property type="entry name" value="NA-bd_OB-fold"/>
</dbReference>
<dbReference type="Gene3D" id="2.40.50.140">
    <property type="entry name" value="Nucleic acid-binding proteins"/>
    <property type="match status" value="1"/>
</dbReference>
<dbReference type="InterPro" id="IPR022595">
    <property type="entry name" value="Enc34_ssDNA-bd"/>
</dbReference>
<dbReference type="OrthoDB" id="9786575at2"/>
<name>A0A2U2N9B9_9BIFI</name>
<sequence>MPTIYQTHVKTILPVRLGYSNLYEPRAFKAQKETDDNKPQAAPKYSLNALMDKMKDAKNIKRFTAAQQAAIQRAVDRGNWSKRMVNSASLSFRDCDEYEISVKVGTEDKVMTLAEQNPKKEGKYELRASSKANARPQVYYMDKKGKIIPMPKPITDPDPDDPRAMAEADRIHVFWDEQVYAGQNALVSVTFGTWNTPAGNGVRASIDWVLIVGGGTPEGQVEFKDDFNEDDMSQLLAWRNANAASTPSFSFEDEDTVDETTGEVVDEPKPRKRKPVDDEDEEETPAPRRRTRKPVEVDEDEADDEEPVTPRRRKAQPVELDDDEEETPVVKRRSRRPVVEEEEDFDEPDVF</sequence>
<dbReference type="RefSeq" id="WP_109057153.1">
    <property type="nucleotide sequence ID" value="NZ_QFFM01000012.1"/>
</dbReference>
<evidence type="ECO:0000313" key="2">
    <source>
        <dbReference type="EMBL" id="PWG65683.1"/>
    </source>
</evidence>
<evidence type="ECO:0000313" key="3">
    <source>
        <dbReference type="Proteomes" id="UP000245876"/>
    </source>
</evidence>
<keyword evidence="3" id="KW-1185">Reference proteome</keyword>
<evidence type="ECO:0008006" key="4">
    <source>
        <dbReference type="Google" id="ProtNLM"/>
    </source>
</evidence>
<organism evidence="2 3">
    <name type="scientific">Bifidobacterium callitrichidarum</name>
    <dbReference type="NCBI Taxonomy" id="2052941"/>
    <lineage>
        <taxon>Bacteria</taxon>
        <taxon>Bacillati</taxon>
        <taxon>Actinomycetota</taxon>
        <taxon>Actinomycetes</taxon>
        <taxon>Bifidobacteriales</taxon>
        <taxon>Bifidobacteriaceae</taxon>
        <taxon>Bifidobacterium</taxon>
    </lineage>
</organism>
<feature type="region of interest" description="Disordered" evidence="1">
    <location>
        <begin position="247"/>
        <end position="351"/>
    </location>
</feature>